<dbReference type="HOGENOM" id="CLU_012800_1_1_1"/>
<evidence type="ECO:0000256" key="1">
    <source>
        <dbReference type="ARBA" id="ARBA00004123"/>
    </source>
</evidence>
<dbReference type="OrthoDB" id="5344325at2759"/>
<dbReference type="GO" id="GO:0006351">
    <property type="term" value="P:DNA-templated transcription"/>
    <property type="evidence" value="ECO:0007669"/>
    <property type="project" value="InterPro"/>
</dbReference>
<proteinExistence type="predicted"/>
<dbReference type="GO" id="GO:0005634">
    <property type="term" value="C:nucleus"/>
    <property type="evidence" value="ECO:0007669"/>
    <property type="project" value="UniProtKB-SubCell"/>
</dbReference>
<sequence>MHINTTHHKFPPLAHDGIVIVGPIIVTRDNPYLFLIPLKIPIPAPTYSQNLPSSLFTPISIFLLFSHPPAPPSTNAACIRLSFCRRRKVPDGCRYNETSLAGNSADNSSSKQTDVFPGQPFNHSSLNGSEGQVLEVLAERAFINLGIDATVKEDAPPEQKHDMVNIGSSTQFDRLIELLPPRRLMDELIQLFINDINFHYYIIYPPLFLQEYHIWWDRRAHSKPVSLQYTCLLAMLCSCTIQHVADDLETAVTAQYGETIHLVSDKVHAAVRELSGVIPVGHYHMMNVQRLIHSCYWYKAEARFVEAWHVLNQAILEAKELELHIEPKPDAVSDFDREMRRRLWCILDTWDWQISSGLSRPKLIDRGGCTAELPDLTLEGYDPSPLEHMKMQSQLTRELASRFGAPKNVISTQEVQEYKEIILAWVRRYPKIYDFYDPDTSRDSVHSWIFPHRFYLYTMACLLILNPIRHYMVKSYTKDSPADELKCRADGLFFSLILIKTQRKWVDRINGRDGRLHFIIFSIFDTAAILCTALVKDHANTIENKDDILHAIAESTAMLKALINISETAKMSHDILYRLTKKLKKSSMSKESADAGRKRAKLAPVPPSQSAPITAAAATSYTNPRNAAPKPKQVPSSVSQDTNAGSNSVVGHAPAPQRTLNSYNVPPARFDAQHVPRATTDAYSDPQGVAPSMPAHVSASAAAHTMIYPPPRLDASRVAHQHMPPHFTEVQNTHGFMQQQAPHIPLDIASTSFYQPVQTGVQSSVEPSRHPNQYGSEPNHQTQPASYPHAQPPPLGTGIFNMNLADGVPAIANLWDAPAMPMTPIISYSIMGHNVPVNVVPQPRELFIGQQQEHIVPELNLPNLTEAEIGGLAPLWSWHSSNLFPDDTTNGPPV</sequence>
<evidence type="ECO:0000256" key="2">
    <source>
        <dbReference type="ARBA" id="ARBA00023242"/>
    </source>
</evidence>
<comment type="caution">
    <text evidence="5">The sequence shown here is derived from an EMBL/GenBank/DDBJ whole genome shotgun (WGS) entry which is preliminary data.</text>
</comment>
<dbReference type="Proteomes" id="UP000030106">
    <property type="component" value="Unassembled WGS sequence"/>
</dbReference>
<dbReference type="InterPro" id="IPR050613">
    <property type="entry name" value="Sec_Metabolite_Reg"/>
</dbReference>
<dbReference type="GO" id="GO:0003677">
    <property type="term" value="F:DNA binding"/>
    <property type="evidence" value="ECO:0007669"/>
    <property type="project" value="InterPro"/>
</dbReference>
<organism evidence="5 6">
    <name type="scientific">Beauveria bassiana D1-5</name>
    <dbReference type="NCBI Taxonomy" id="1245745"/>
    <lineage>
        <taxon>Eukaryota</taxon>
        <taxon>Fungi</taxon>
        <taxon>Dikarya</taxon>
        <taxon>Ascomycota</taxon>
        <taxon>Pezizomycotina</taxon>
        <taxon>Sordariomycetes</taxon>
        <taxon>Hypocreomycetidae</taxon>
        <taxon>Hypocreales</taxon>
        <taxon>Cordycipitaceae</taxon>
        <taxon>Beauveria</taxon>
    </lineage>
</organism>
<feature type="compositionally biased region" description="Polar residues" evidence="3">
    <location>
        <begin position="634"/>
        <end position="649"/>
    </location>
</feature>
<dbReference type="eggNOG" id="ENOG502S8A9">
    <property type="taxonomic scope" value="Eukaryota"/>
</dbReference>
<evidence type="ECO:0000313" key="6">
    <source>
        <dbReference type="Proteomes" id="UP000030106"/>
    </source>
</evidence>
<dbReference type="AlphaFoldDB" id="A0A0A2V902"/>
<dbReference type="PANTHER" id="PTHR31001:SF84">
    <property type="entry name" value="FUNGAL SPECIFIC TRANSCRIPTION FACTOR"/>
    <property type="match status" value="1"/>
</dbReference>
<keyword evidence="2" id="KW-0539">Nucleus</keyword>
<feature type="compositionally biased region" description="Polar residues" evidence="3">
    <location>
        <begin position="757"/>
        <end position="785"/>
    </location>
</feature>
<protein>
    <recommendedName>
        <fullName evidence="4">Xylanolytic transcriptional activator regulatory domain-containing protein</fullName>
    </recommendedName>
</protein>
<dbReference type="STRING" id="1245745.A0A0A2V902"/>
<feature type="region of interest" description="Disordered" evidence="3">
    <location>
        <begin position="757"/>
        <end position="794"/>
    </location>
</feature>
<dbReference type="SMART" id="SM00906">
    <property type="entry name" value="Fungal_trans"/>
    <property type="match status" value="1"/>
</dbReference>
<dbReference type="GO" id="GO:0008270">
    <property type="term" value="F:zinc ion binding"/>
    <property type="evidence" value="ECO:0007669"/>
    <property type="project" value="InterPro"/>
</dbReference>
<accession>A0A0A2V902</accession>
<dbReference type="EMBL" id="ANFO01001084">
    <property type="protein sequence ID" value="KGQ04351.1"/>
    <property type="molecule type" value="Genomic_DNA"/>
</dbReference>
<comment type="subcellular location">
    <subcellularLocation>
        <location evidence="1">Nucleus</location>
    </subcellularLocation>
</comment>
<evidence type="ECO:0000256" key="3">
    <source>
        <dbReference type="SAM" id="MobiDB-lite"/>
    </source>
</evidence>
<evidence type="ECO:0000259" key="4">
    <source>
        <dbReference type="SMART" id="SM00906"/>
    </source>
</evidence>
<feature type="domain" description="Xylanolytic transcriptional activator regulatory" evidence="4">
    <location>
        <begin position="307"/>
        <end position="380"/>
    </location>
</feature>
<name>A0A0A2V902_BEABA</name>
<evidence type="ECO:0000313" key="5">
    <source>
        <dbReference type="EMBL" id="KGQ04351.1"/>
    </source>
</evidence>
<feature type="compositionally biased region" description="Polar residues" evidence="3">
    <location>
        <begin position="610"/>
        <end position="625"/>
    </location>
</feature>
<dbReference type="CDD" id="cd12148">
    <property type="entry name" value="fungal_TF_MHR"/>
    <property type="match status" value="1"/>
</dbReference>
<feature type="region of interest" description="Disordered" evidence="3">
    <location>
        <begin position="587"/>
        <end position="665"/>
    </location>
</feature>
<dbReference type="PANTHER" id="PTHR31001">
    <property type="entry name" value="UNCHARACTERIZED TRANSCRIPTIONAL REGULATORY PROTEIN"/>
    <property type="match status" value="1"/>
</dbReference>
<dbReference type="InterPro" id="IPR007219">
    <property type="entry name" value="XnlR_reg_dom"/>
</dbReference>
<reference evidence="5 6" key="1">
    <citation type="submission" date="2012-10" db="EMBL/GenBank/DDBJ databases">
        <title>Genome sequencing and analysis of entomopathogenic fungi Beauveria bassiana D1-5.</title>
        <authorList>
            <person name="Li Q."/>
            <person name="Wang L."/>
            <person name="Zhang Z."/>
            <person name="Wang Q."/>
            <person name="Ren J."/>
            <person name="Wang M."/>
            <person name="Xu W."/>
            <person name="Wang J."/>
            <person name="Lu Y."/>
            <person name="Du Q."/>
            <person name="Sun Z."/>
        </authorList>
    </citation>
    <scope>NUCLEOTIDE SEQUENCE [LARGE SCALE GENOMIC DNA]</scope>
    <source>
        <strain evidence="5 6">D1-5</strain>
    </source>
</reference>
<gene>
    <name evidence="5" type="ORF">BBAD15_g10405</name>
</gene>